<feature type="compositionally biased region" description="Acidic residues" evidence="6">
    <location>
        <begin position="627"/>
        <end position="637"/>
    </location>
</feature>
<keyword evidence="9" id="KW-1185">Reference proteome</keyword>
<dbReference type="InterPro" id="IPR051098">
    <property type="entry name" value="NeuroDiff_E-box_TFs"/>
</dbReference>
<keyword evidence="3" id="KW-0238">DNA-binding</keyword>
<feature type="compositionally biased region" description="Basic and acidic residues" evidence="6">
    <location>
        <begin position="187"/>
        <end position="199"/>
    </location>
</feature>
<comment type="subcellular location">
    <subcellularLocation>
        <location evidence="1">Nucleus</location>
    </subcellularLocation>
</comment>
<gene>
    <name evidence="8" type="ORF">P879_07704</name>
</gene>
<feature type="compositionally biased region" description="Basic and acidic residues" evidence="6">
    <location>
        <begin position="638"/>
        <end position="655"/>
    </location>
</feature>
<evidence type="ECO:0000256" key="5">
    <source>
        <dbReference type="ARBA" id="ARBA00023242"/>
    </source>
</evidence>
<name>A0A8T0DAB6_9TREM</name>
<evidence type="ECO:0000256" key="4">
    <source>
        <dbReference type="ARBA" id="ARBA00023163"/>
    </source>
</evidence>
<organism evidence="8 9">
    <name type="scientific">Paragonimus westermani</name>
    <dbReference type="NCBI Taxonomy" id="34504"/>
    <lineage>
        <taxon>Eukaryota</taxon>
        <taxon>Metazoa</taxon>
        <taxon>Spiralia</taxon>
        <taxon>Lophotrochozoa</taxon>
        <taxon>Platyhelminthes</taxon>
        <taxon>Trematoda</taxon>
        <taxon>Digenea</taxon>
        <taxon>Plagiorchiida</taxon>
        <taxon>Troglotremata</taxon>
        <taxon>Troglotrematidae</taxon>
        <taxon>Paragonimus</taxon>
    </lineage>
</organism>
<feature type="compositionally biased region" description="Polar residues" evidence="6">
    <location>
        <begin position="521"/>
        <end position="543"/>
    </location>
</feature>
<keyword evidence="2" id="KW-0805">Transcription regulation</keyword>
<dbReference type="FunFam" id="4.10.280.10:FF:000001">
    <property type="entry name" value="Putative transcription factor 12"/>
    <property type="match status" value="1"/>
</dbReference>
<comment type="caution">
    <text evidence="8">The sequence shown here is derived from an EMBL/GenBank/DDBJ whole genome shotgun (WGS) entry which is preliminary data.</text>
</comment>
<dbReference type="PROSITE" id="PS50888">
    <property type="entry name" value="BHLH"/>
    <property type="match status" value="1"/>
</dbReference>
<keyword evidence="5" id="KW-0539">Nucleus</keyword>
<evidence type="ECO:0000259" key="7">
    <source>
        <dbReference type="PROSITE" id="PS50888"/>
    </source>
</evidence>
<dbReference type="EMBL" id="JTDF01008822">
    <property type="protein sequence ID" value="KAF8564392.1"/>
    <property type="molecule type" value="Genomic_DNA"/>
</dbReference>
<dbReference type="InterPro" id="IPR036638">
    <property type="entry name" value="HLH_DNA-bd_sf"/>
</dbReference>
<dbReference type="Pfam" id="PF00010">
    <property type="entry name" value="HLH"/>
    <property type="match status" value="1"/>
</dbReference>
<feature type="compositionally biased region" description="Acidic residues" evidence="6">
    <location>
        <begin position="914"/>
        <end position="940"/>
    </location>
</feature>
<evidence type="ECO:0000313" key="8">
    <source>
        <dbReference type="EMBL" id="KAF8564392.1"/>
    </source>
</evidence>
<sequence length="978" mass="102092">MMHSTSSPWLQALSPHDSGPATGYPSPMIAFNQLYPTLSAASGALPTAQPQSNQPLFSLNQHSAFASESQTGSSSADAGSDLHSLSSVPGSMLSQLDPVAAAYYGFETDLPSTLPATSSITSSWYSLPTPTSLLDPLSNCTSRAITHATQSSANKLAQMRSVSSSSTCTSNAKEAISTLYDSVVGSRESKGNSSKENDMLHSTNSQTTVPSGLARSLLLSGASFLSGTMPMTDRVNGNSGGVDQCGGAGAYTSLRSGADSPNCLTALVDTEASLRTKQDPEPTSLPQLKSTELRFPSSSNTLGLSTAGSSVAVASGNLFDSYYSLDPSAVCGNTSSSGLWPAENAGSVSQPSHLLPAFLPHIPPVSHGATGSVPLAPAYASSSSMAQSIHPSSHLPFPYSSSTNSVYPSSLGSLHSCIRCPDYMNLKDPALDPTTSYPPNEFAHLQPSGLALSPDPSLNLMTPGAFDPHRGTGLLTPLTSGPTRFSTDAGCSRDGLMSVTRSCMDDLDGSSQAPPGILLPHSSTPYSSHSGAVSNQTGGNRTARSGRVAGHKRRASSIHSVSTGELTASGVGLDNNTATTCPITSVPLSSLLSSAALSSDCSSVFGDFEALGRAFNHGQTPSLCGTDSEETIDPDETPEQKAERERNRRQANNARERIRVRDINDAFKELGRMCMMHLNSERQQTKLTILQQAVSLITSLEQQVRERNLNPKQACLKRREEEKSESHFGGNANQSRGCILGGAASGTESGTHMTTGIGNNGFTGSSGNALSNSTASMGSFGAAGADYGSTRNYDLRLPGHGSAVYGDPVPAGSSSNLHRSEIDPNASLLMPLTGSSGDLCSSSYAGASATGLEGDAYPHLPPHHLPSALANFPLPISNTSSADTWRSADRGDRFSVMQPQQSHHLNFDNHCLVDDDVDSDGEDGEDIDEEEDANLESSEEDCSKRPGLSKRNDSSAICNTRSKDSPVHTCADGTLQTL</sequence>
<evidence type="ECO:0000256" key="1">
    <source>
        <dbReference type="ARBA" id="ARBA00004123"/>
    </source>
</evidence>
<dbReference type="GO" id="GO:0005634">
    <property type="term" value="C:nucleus"/>
    <property type="evidence" value="ECO:0007669"/>
    <property type="project" value="UniProtKB-SubCell"/>
</dbReference>
<dbReference type="GO" id="GO:0000785">
    <property type="term" value="C:chromatin"/>
    <property type="evidence" value="ECO:0007669"/>
    <property type="project" value="TreeGrafter"/>
</dbReference>
<proteinExistence type="predicted"/>
<dbReference type="GO" id="GO:0005667">
    <property type="term" value="C:transcription regulator complex"/>
    <property type="evidence" value="ECO:0007669"/>
    <property type="project" value="TreeGrafter"/>
</dbReference>
<dbReference type="Proteomes" id="UP000699462">
    <property type="component" value="Unassembled WGS sequence"/>
</dbReference>
<evidence type="ECO:0000256" key="2">
    <source>
        <dbReference type="ARBA" id="ARBA00023015"/>
    </source>
</evidence>
<dbReference type="PANTHER" id="PTHR11793:SF13">
    <property type="entry name" value="PROTEIN DAUGHTERLESS"/>
    <property type="match status" value="1"/>
</dbReference>
<protein>
    <recommendedName>
        <fullName evidence="7">BHLH domain-containing protein</fullName>
    </recommendedName>
</protein>
<dbReference type="GO" id="GO:0000981">
    <property type="term" value="F:DNA-binding transcription factor activity, RNA polymerase II-specific"/>
    <property type="evidence" value="ECO:0007669"/>
    <property type="project" value="TreeGrafter"/>
</dbReference>
<dbReference type="Gene3D" id="4.10.280.10">
    <property type="entry name" value="Helix-loop-helix DNA-binding domain"/>
    <property type="match status" value="1"/>
</dbReference>
<keyword evidence="4" id="KW-0804">Transcription</keyword>
<dbReference type="PANTHER" id="PTHR11793">
    <property type="entry name" value="BASIC HELIX-LOOP-HELIX TRANSCRIPTION FACTOR"/>
    <property type="match status" value="1"/>
</dbReference>
<dbReference type="OrthoDB" id="10034090at2759"/>
<evidence type="ECO:0000256" key="3">
    <source>
        <dbReference type="ARBA" id="ARBA00023125"/>
    </source>
</evidence>
<accession>A0A8T0DAB6</accession>
<feature type="region of interest" description="Disordered" evidence="6">
    <location>
        <begin position="914"/>
        <end position="978"/>
    </location>
</feature>
<evidence type="ECO:0000313" key="9">
    <source>
        <dbReference type="Proteomes" id="UP000699462"/>
    </source>
</evidence>
<dbReference type="InterPro" id="IPR011598">
    <property type="entry name" value="bHLH_dom"/>
</dbReference>
<feature type="compositionally biased region" description="Polar residues" evidence="6">
    <location>
        <begin position="200"/>
        <end position="210"/>
    </location>
</feature>
<evidence type="ECO:0000256" key="6">
    <source>
        <dbReference type="SAM" id="MobiDB-lite"/>
    </source>
</evidence>
<dbReference type="GO" id="GO:0046983">
    <property type="term" value="F:protein dimerization activity"/>
    <property type="evidence" value="ECO:0007669"/>
    <property type="project" value="InterPro"/>
</dbReference>
<dbReference type="GO" id="GO:0000978">
    <property type="term" value="F:RNA polymerase II cis-regulatory region sequence-specific DNA binding"/>
    <property type="evidence" value="ECO:0007669"/>
    <property type="project" value="TreeGrafter"/>
</dbReference>
<feature type="region of interest" description="Disordered" evidence="6">
    <location>
        <begin position="617"/>
        <end position="655"/>
    </location>
</feature>
<dbReference type="AlphaFoldDB" id="A0A8T0DAB6"/>
<reference evidence="8 9" key="1">
    <citation type="submission" date="2019-07" db="EMBL/GenBank/DDBJ databases">
        <title>Annotation for the trematode Paragonimus westermani.</title>
        <authorList>
            <person name="Choi Y.-J."/>
        </authorList>
    </citation>
    <scope>NUCLEOTIDE SEQUENCE [LARGE SCALE GENOMIC DNA]</scope>
    <source>
        <strain evidence="8">180907_Pwestermani</strain>
    </source>
</reference>
<feature type="region of interest" description="Disordered" evidence="6">
    <location>
        <begin position="186"/>
        <end position="210"/>
    </location>
</feature>
<dbReference type="SUPFAM" id="SSF47459">
    <property type="entry name" value="HLH, helix-loop-helix DNA-binding domain"/>
    <property type="match status" value="1"/>
</dbReference>
<dbReference type="SMART" id="SM00353">
    <property type="entry name" value="HLH"/>
    <property type="match status" value="1"/>
</dbReference>
<feature type="domain" description="BHLH" evidence="7">
    <location>
        <begin position="647"/>
        <end position="700"/>
    </location>
</feature>
<dbReference type="CDD" id="cd18945">
    <property type="entry name" value="bHLH_E-protein_TCF4_E2-2"/>
    <property type="match status" value="1"/>
</dbReference>
<feature type="region of interest" description="Disordered" evidence="6">
    <location>
        <begin position="510"/>
        <end position="561"/>
    </location>
</feature>